<dbReference type="Pfam" id="PF13517">
    <property type="entry name" value="FG-GAP_3"/>
    <property type="match status" value="2"/>
</dbReference>
<dbReference type="InterPro" id="IPR013783">
    <property type="entry name" value="Ig-like_fold"/>
</dbReference>
<dbReference type="InterPro" id="IPR012332">
    <property type="entry name" value="Autotransporter_pectin_lyase_C"/>
</dbReference>
<dbReference type="EMBL" id="LUUB01000080">
    <property type="protein sequence ID" value="OAF05266.1"/>
    <property type="molecule type" value="Genomic_DNA"/>
</dbReference>
<dbReference type="SUPFAM" id="SSF69318">
    <property type="entry name" value="Integrin alpha N-terminal domain"/>
    <property type="match status" value="1"/>
</dbReference>
<evidence type="ECO:0000259" key="2">
    <source>
        <dbReference type="Pfam" id="PF19077"/>
    </source>
</evidence>
<reference evidence="3 4" key="1">
    <citation type="submission" date="2016-03" db="EMBL/GenBank/DDBJ databases">
        <title>Draft Genome Sequence of the Strain BR 10245 (Bradyrhizobium sp.) isolated from nodules of Centrolobium paraense.</title>
        <authorList>
            <person name="Simoes-Araujo J.L.Sr."/>
            <person name="Barauna A.C."/>
            <person name="Silva K."/>
            <person name="Zilli J.E."/>
        </authorList>
    </citation>
    <scope>NUCLEOTIDE SEQUENCE [LARGE SCALE GENOMIC DNA]</scope>
    <source>
        <strain evidence="3 4">BR 10245</strain>
    </source>
</reference>
<name>A0A176YG23_9BRAD</name>
<dbReference type="Gene3D" id="2.130.10.130">
    <property type="entry name" value="Integrin alpha, N-terminal"/>
    <property type="match status" value="1"/>
</dbReference>
<sequence length="1067" mass="106122">MPSIPVLPTLVSITGTDPSSTDASVVHYTVTFSKPVSGVTVDQFTLATTGGISGAGITDITPVAGSNGASYVVTVNTGSGSGTLGLQLTGTNVHDSSGYYVGPFQSESQMSGPRFSIINSAAVGDVNGDGKQDMVYIRTVSASAYFLDVRTNSGAGQFTSTTFTGASELEGSIRLADVNGDGKLDVLMGNITTGTLDVKLGNGNGTFAATTKYATGGSNNGFIRALADFNGDGKADVLMSNNNGTSLLLGNGDGSFGSPVATDVSGAFASGDFNGDGKIDLLVKTSSSSPVAVRLGNGDGTFQSPIEAGTASTTLSGDFNGDGKLDLALGTNNSIAILLGNGDGTFASPQTFLTPAPIWYATAADVNGDGKADIVVEGTNNTLSTFYSRGDGTFGPAVTVPLDATAGPLTIGDFNGDGKADVVVEWTTSNASTGEDVLLTAPNPTTTVYTINRTPPALAIVDADVTPGADGNNYINAAHFHGGTTTLSGSGNAGDTVTVTNAGDNSVVGVTTVGSDGSWSLGVSGLEDGSTYSYVATATDTLGNHSNPGPAFNFTVDTTAPVLAITSIENSDATSNRISVLGTLDVADAPATLTLSFGATDLSVTSTDGTWRLDNLFPATGLSYVTARLRDAAGNTGISQAIPLAYGYTIPAGTSLANAIVVASPSTFNPSLVVGGGATSVGAIVLRNGIEEDYGTSTGSVVKSGGAQHVIGVSTTAATIEAGGYQDVRNSAIATDTVLYGFEQVYARGTAAHTTIKAGGEQFVANGGHATNTLIEFSGVMQLAAGGDEHGATIYGTQYASGSSYGATIGAGGVQYDYGTSTGAVVESGGWQHVYQGGSADGTTVEAGGYQDVANGTVTNVVLAGDQQILTDGHAAGTTINAGGRQYVGSGGATTATTVATGGFQYVDAGATDGNATIGGGFQFVAGTANGANVSGGGEQDVGASGTASNTHLDGGTGHVYGGGVLQNVDFGGTAGATLVLETPSGLAGSIANFGADDRIDFRNTVISSVDVDGANNLTVTTDGGQSYSWALLAQYSASSFVLSSDGLGGTLLSYEPPQQALLAATH</sequence>
<comment type="caution">
    <text evidence="3">The sequence shown here is derived from an EMBL/GenBank/DDBJ whole genome shotgun (WGS) entry which is preliminary data.</text>
</comment>
<dbReference type="InterPro" id="IPR028994">
    <property type="entry name" value="Integrin_alpha_N"/>
</dbReference>
<dbReference type="RefSeq" id="WP_063704785.1">
    <property type="nucleotide sequence ID" value="NZ_LUUB01000080.1"/>
</dbReference>
<protein>
    <recommendedName>
        <fullName evidence="2">Bacterial Ig-like domain-containing protein</fullName>
    </recommendedName>
</protein>
<dbReference type="Gene3D" id="2.160.20.20">
    <property type="match status" value="2"/>
</dbReference>
<keyword evidence="4" id="KW-1185">Reference proteome</keyword>
<dbReference type="Proteomes" id="UP000076959">
    <property type="component" value="Unassembled WGS sequence"/>
</dbReference>
<dbReference type="PANTHER" id="PTHR44103">
    <property type="entry name" value="PROPROTEIN CONVERTASE P"/>
    <property type="match status" value="1"/>
</dbReference>
<dbReference type="Pfam" id="PF19077">
    <property type="entry name" value="Big_13"/>
    <property type="match status" value="1"/>
</dbReference>
<dbReference type="Gene3D" id="2.40.128.340">
    <property type="match status" value="2"/>
</dbReference>
<dbReference type="Gene3D" id="2.60.40.10">
    <property type="entry name" value="Immunoglobulins"/>
    <property type="match status" value="1"/>
</dbReference>
<proteinExistence type="predicted"/>
<evidence type="ECO:0000313" key="3">
    <source>
        <dbReference type="EMBL" id="OAF05266.1"/>
    </source>
</evidence>
<dbReference type="InterPro" id="IPR013517">
    <property type="entry name" value="FG-GAP"/>
</dbReference>
<dbReference type="PANTHER" id="PTHR44103:SF1">
    <property type="entry name" value="PROPROTEIN CONVERTASE P"/>
    <property type="match status" value="1"/>
</dbReference>
<organism evidence="3 4">
    <name type="scientific">Bradyrhizobium centrolobii</name>
    <dbReference type="NCBI Taxonomy" id="1505087"/>
    <lineage>
        <taxon>Bacteria</taxon>
        <taxon>Pseudomonadati</taxon>
        <taxon>Pseudomonadota</taxon>
        <taxon>Alphaproteobacteria</taxon>
        <taxon>Hyphomicrobiales</taxon>
        <taxon>Nitrobacteraceae</taxon>
        <taxon>Bradyrhizobium</taxon>
    </lineage>
</organism>
<dbReference type="STRING" id="1505087.AYJ54_22775"/>
<gene>
    <name evidence="3" type="ORF">AYJ54_22775</name>
</gene>
<dbReference type="InterPro" id="IPR044016">
    <property type="entry name" value="Big_13"/>
</dbReference>
<dbReference type="NCBIfam" id="TIGR04415">
    <property type="entry name" value="O_hepto_targRPT"/>
    <property type="match status" value="4"/>
</dbReference>
<feature type="domain" description="Bacterial Ig-like" evidence="2">
    <location>
        <begin position="484"/>
        <end position="558"/>
    </location>
</feature>
<evidence type="ECO:0000256" key="1">
    <source>
        <dbReference type="ARBA" id="ARBA00022729"/>
    </source>
</evidence>
<keyword evidence="1" id="KW-0732">Signal</keyword>
<dbReference type="OrthoDB" id="8169987at2"/>
<evidence type="ECO:0000313" key="4">
    <source>
        <dbReference type="Proteomes" id="UP000076959"/>
    </source>
</evidence>
<dbReference type="AlphaFoldDB" id="A0A176YG23"/>
<accession>A0A176YG23</accession>
<dbReference type="InterPro" id="IPR030930">
    <property type="entry name" value="AIDA"/>
</dbReference>